<gene>
    <name evidence="1" type="ORF">U9M48_043852</name>
</gene>
<feature type="non-terminal residue" evidence="1">
    <location>
        <position position="1"/>
    </location>
</feature>
<dbReference type="EMBL" id="CP144754">
    <property type="protein sequence ID" value="WVZ98402.1"/>
    <property type="molecule type" value="Genomic_DNA"/>
</dbReference>
<keyword evidence="2" id="KW-1185">Reference proteome</keyword>
<evidence type="ECO:0000313" key="2">
    <source>
        <dbReference type="Proteomes" id="UP001341281"/>
    </source>
</evidence>
<name>A0AAQ3UYB0_PASNO</name>
<dbReference type="Proteomes" id="UP001341281">
    <property type="component" value="Chromosome 10"/>
</dbReference>
<accession>A0AAQ3UYB0</accession>
<evidence type="ECO:0000313" key="1">
    <source>
        <dbReference type="EMBL" id="WVZ98402.1"/>
    </source>
</evidence>
<dbReference type="AlphaFoldDB" id="A0AAQ3UYB0"/>
<proteinExistence type="predicted"/>
<sequence>TWVPSKDRLSISSRLINSSILVKANRRPNNHYNTTSVMELQIIVLINHNPSTQAKAAKRSRQER</sequence>
<protein>
    <submittedName>
        <fullName evidence="1">Uncharacterized protein</fullName>
    </submittedName>
</protein>
<reference evidence="1 2" key="1">
    <citation type="submission" date="2024-02" db="EMBL/GenBank/DDBJ databases">
        <title>High-quality chromosome-scale genome assembly of Pensacola bahiagrass (Paspalum notatum Flugge var. saurae).</title>
        <authorList>
            <person name="Vega J.M."/>
            <person name="Podio M."/>
            <person name="Orjuela J."/>
            <person name="Siena L.A."/>
            <person name="Pessino S.C."/>
            <person name="Combes M.C."/>
            <person name="Mariac C."/>
            <person name="Albertini E."/>
            <person name="Pupilli F."/>
            <person name="Ortiz J.P.A."/>
            <person name="Leblanc O."/>
        </authorList>
    </citation>
    <scope>NUCLEOTIDE SEQUENCE [LARGE SCALE GENOMIC DNA]</scope>
    <source>
        <strain evidence="1">R1</strain>
        <tissue evidence="1">Leaf</tissue>
    </source>
</reference>
<organism evidence="1 2">
    <name type="scientific">Paspalum notatum var. saurae</name>
    <dbReference type="NCBI Taxonomy" id="547442"/>
    <lineage>
        <taxon>Eukaryota</taxon>
        <taxon>Viridiplantae</taxon>
        <taxon>Streptophyta</taxon>
        <taxon>Embryophyta</taxon>
        <taxon>Tracheophyta</taxon>
        <taxon>Spermatophyta</taxon>
        <taxon>Magnoliopsida</taxon>
        <taxon>Liliopsida</taxon>
        <taxon>Poales</taxon>
        <taxon>Poaceae</taxon>
        <taxon>PACMAD clade</taxon>
        <taxon>Panicoideae</taxon>
        <taxon>Andropogonodae</taxon>
        <taxon>Paspaleae</taxon>
        <taxon>Paspalinae</taxon>
        <taxon>Paspalum</taxon>
    </lineage>
</organism>